<evidence type="ECO:0000313" key="4">
    <source>
        <dbReference type="Proteomes" id="UP001595823"/>
    </source>
</evidence>
<feature type="compositionally biased region" description="Low complexity" evidence="1">
    <location>
        <begin position="36"/>
        <end position="47"/>
    </location>
</feature>
<comment type="caution">
    <text evidence="3">The sequence shown here is derived from an EMBL/GenBank/DDBJ whole genome shotgun (WGS) entry which is preliminary data.</text>
</comment>
<dbReference type="EMBL" id="JBHSDK010000021">
    <property type="protein sequence ID" value="MFC4336627.1"/>
    <property type="molecule type" value="Genomic_DNA"/>
</dbReference>
<sequence length="239" mass="25898">MNTTRDRLFKGAFIPAFALVAAFSLTACNDSEPESESSSQDSGSSPEPADPPTPEQTALSLADVDVLALPDEFFDVATCSALDVSAGRKSVDATWNESPNSMSDVNEEGASLKCEWYYEYDGEPTLFVTSLGKGGGEEFFQNILNPYHDGDVEVPGDSVTFEGGEPDEVHTYRNERIETTEGTYPKLGINFVHGQASVQTYWLNGSLPDDEALQIMADVAWNAWAELIQSGDWKSATGV</sequence>
<dbReference type="Proteomes" id="UP001595823">
    <property type="component" value="Unassembled WGS sequence"/>
</dbReference>
<accession>A0ABV8U0U7</accession>
<reference evidence="4" key="1">
    <citation type="journal article" date="2019" name="Int. J. Syst. Evol. Microbiol.">
        <title>The Global Catalogue of Microorganisms (GCM) 10K type strain sequencing project: providing services to taxonomists for standard genome sequencing and annotation.</title>
        <authorList>
            <consortium name="The Broad Institute Genomics Platform"/>
            <consortium name="The Broad Institute Genome Sequencing Center for Infectious Disease"/>
            <person name="Wu L."/>
            <person name="Ma J."/>
        </authorList>
    </citation>
    <scope>NUCLEOTIDE SEQUENCE [LARGE SCALE GENOMIC DNA]</scope>
    <source>
        <strain evidence="4">IBRC-M 10908</strain>
    </source>
</reference>
<name>A0ABV8U0U7_9ACTN</name>
<dbReference type="RefSeq" id="WP_380622742.1">
    <property type="nucleotide sequence ID" value="NZ_JBHSDK010000021.1"/>
</dbReference>
<proteinExistence type="predicted"/>
<feature type="signal peptide" evidence="2">
    <location>
        <begin position="1"/>
        <end position="27"/>
    </location>
</feature>
<dbReference type="PROSITE" id="PS51257">
    <property type="entry name" value="PROKAR_LIPOPROTEIN"/>
    <property type="match status" value="1"/>
</dbReference>
<keyword evidence="2" id="KW-0732">Signal</keyword>
<evidence type="ECO:0000313" key="3">
    <source>
        <dbReference type="EMBL" id="MFC4336627.1"/>
    </source>
</evidence>
<feature type="chain" id="PRO_5046438431" description="Lipoprotein" evidence="2">
    <location>
        <begin position="28"/>
        <end position="239"/>
    </location>
</feature>
<organism evidence="3 4">
    <name type="scientific">Salininema proteolyticum</name>
    <dbReference type="NCBI Taxonomy" id="1607685"/>
    <lineage>
        <taxon>Bacteria</taxon>
        <taxon>Bacillati</taxon>
        <taxon>Actinomycetota</taxon>
        <taxon>Actinomycetes</taxon>
        <taxon>Glycomycetales</taxon>
        <taxon>Glycomycetaceae</taxon>
        <taxon>Salininema</taxon>
    </lineage>
</organism>
<protein>
    <recommendedName>
        <fullName evidence="5">Lipoprotein</fullName>
    </recommendedName>
</protein>
<evidence type="ECO:0000256" key="1">
    <source>
        <dbReference type="SAM" id="MobiDB-lite"/>
    </source>
</evidence>
<evidence type="ECO:0000256" key="2">
    <source>
        <dbReference type="SAM" id="SignalP"/>
    </source>
</evidence>
<feature type="region of interest" description="Disordered" evidence="1">
    <location>
        <begin position="30"/>
        <end position="56"/>
    </location>
</feature>
<evidence type="ECO:0008006" key="5">
    <source>
        <dbReference type="Google" id="ProtNLM"/>
    </source>
</evidence>
<gene>
    <name evidence="3" type="ORF">ACFPET_15595</name>
</gene>
<keyword evidence="4" id="KW-1185">Reference proteome</keyword>